<feature type="compositionally biased region" description="Basic and acidic residues" evidence="1">
    <location>
        <begin position="40"/>
        <end position="60"/>
    </location>
</feature>
<name>A0AAV4UPR9_CAEEX</name>
<protein>
    <submittedName>
        <fullName evidence="2">Uncharacterized protein</fullName>
    </submittedName>
</protein>
<organism evidence="2 3">
    <name type="scientific">Caerostris extrusa</name>
    <name type="common">Bark spider</name>
    <name type="synonym">Caerostris bankana</name>
    <dbReference type="NCBI Taxonomy" id="172846"/>
    <lineage>
        <taxon>Eukaryota</taxon>
        <taxon>Metazoa</taxon>
        <taxon>Ecdysozoa</taxon>
        <taxon>Arthropoda</taxon>
        <taxon>Chelicerata</taxon>
        <taxon>Arachnida</taxon>
        <taxon>Araneae</taxon>
        <taxon>Araneomorphae</taxon>
        <taxon>Entelegynae</taxon>
        <taxon>Araneoidea</taxon>
        <taxon>Araneidae</taxon>
        <taxon>Caerostris</taxon>
    </lineage>
</organism>
<dbReference type="EMBL" id="BPLR01013248">
    <property type="protein sequence ID" value="GIY59860.1"/>
    <property type="molecule type" value="Genomic_DNA"/>
</dbReference>
<evidence type="ECO:0000313" key="3">
    <source>
        <dbReference type="Proteomes" id="UP001054945"/>
    </source>
</evidence>
<accession>A0AAV4UPR9</accession>
<feature type="compositionally biased region" description="Basic and acidic residues" evidence="1">
    <location>
        <begin position="183"/>
        <end position="212"/>
    </location>
</feature>
<comment type="caution">
    <text evidence="2">The sequence shown here is derived from an EMBL/GenBank/DDBJ whole genome shotgun (WGS) entry which is preliminary data.</text>
</comment>
<gene>
    <name evidence="2" type="ORF">CEXT_797581</name>
</gene>
<dbReference type="AlphaFoldDB" id="A0AAV4UPR9"/>
<evidence type="ECO:0000313" key="2">
    <source>
        <dbReference type="EMBL" id="GIY59860.1"/>
    </source>
</evidence>
<feature type="region of interest" description="Disordered" evidence="1">
    <location>
        <begin position="30"/>
        <end position="82"/>
    </location>
</feature>
<sequence length="262" mass="29221">MIQFIHVTYYLLVITENRKMLQLFTLTGPGEHSPGSTLRADLHGDLPRAGHRLHGGERLHAHPHRGGHPGPVGRAPEHGGAEGLLRPRRHVQRHPLPHDPSALLPLPVAGPHRPPIGQPLLLQPARPGEARHARLLPTQVRQLLDELPPRRARGLLRLLVRGQLLCGGVCGQRHHSVAQNTGERIHDPSGSHVQHRCEEEDSRPGEKEELFHGREKARRDFQAFCQGGEFFAWVLPFIHTYFTPYAQCMAIDPGAKSALRVL</sequence>
<evidence type="ECO:0000256" key="1">
    <source>
        <dbReference type="SAM" id="MobiDB-lite"/>
    </source>
</evidence>
<dbReference type="Proteomes" id="UP001054945">
    <property type="component" value="Unassembled WGS sequence"/>
</dbReference>
<feature type="region of interest" description="Disordered" evidence="1">
    <location>
        <begin position="182"/>
        <end position="212"/>
    </location>
</feature>
<proteinExistence type="predicted"/>
<reference evidence="2 3" key="1">
    <citation type="submission" date="2021-06" db="EMBL/GenBank/DDBJ databases">
        <title>Caerostris extrusa draft genome.</title>
        <authorList>
            <person name="Kono N."/>
            <person name="Arakawa K."/>
        </authorList>
    </citation>
    <scope>NUCLEOTIDE SEQUENCE [LARGE SCALE GENOMIC DNA]</scope>
</reference>
<keyword evidence="3" id="KW-1185">Reference proteome</keyword>